<name>A0A1M6GDH0_9FLAO</name>
<dbReference type="EMBL" id="FQYP01000005">
    <property type="protein sequence ID" value="SHJ07988.1"/>
    <property type="molecule type" value="Genomic_DNA"/>
</dbReference>
<dbReference type="AlphaFoldDB" id="A0A1M6GDH0"/>
<dbReference type="Proteomes" id="UP000184432">
    <property type="component" value="Unassembled WGS sequence"/>
</dbReference>
<proteinExistence type="predicted"/>
<reference evidence="2" key="1">
    <citation type="submission" date="2016-11" db="EMBL/GenBank/DDBJ databases">
        <authorList>
            <person name="Varghese N."/>
            <person name="Submissions S."/>
        </authorList>
    </citation>
    <scope>NUCLEOTIDE SEQUENCE [LARGE SCALE GENOMIC DNA]</scope>
    <source>
        <strain evidence="2">DSM 22623</strain>
    </source>
</reference>
<organism evidence="1 2">
    <name type="scientific">Aquimarina spongiae</name>
    <dbReference type="NCBI Taxonomy" id="570521"/>
    <lineage>
        <taxon>Bacteria</taxon>
        <taxon>Pseudomonadati</taxon>
        <taxon>Bacteroidota</taxon>
        <taxon>Flavobacteriia</taxon>
        <taxon>Flavobacteriales</taxon>
        <taxon>Flavobacteriaceae</taxon>
        <taxon>Aquimarina</taxon>
    </lineage>
</organism>
<dbReference type="RefSeq" id="WP_073316419.1">
    <property type="nucleotide sequence ID" value="NZ_FQYP01000005.1"/>
</dbReference>
<accession>A0A1M6GDH0</accession>
<protein>
    <submittedName>
        <fullName evidence="1">Uncharacterized protein</fullName>
    </submittedName>
</protein>
<keyword evidence="2" id="KW-1185">Reference proteome</keyword>
<dbReference type="OrthoDB" id="1100962at2"/>
<sequence length="61" mass="7066">MNIKLFLILLFVGIQVNSQVFKSYEEALTRAGEVERLILMDKSSNSNLIDYRIQEFRNSGI</sequence>
<evidence type="ECO:0000313" key="1">
    <source>
        <dbReference type="EMBL" id="SHJ07988.1"/>
    </source>
</evidence>
<gene>
    <name evidence="1" type="ORF">SAMN04488508_105217</name>
</gene>
<evidence type="ECO:0000313" key="2">
    <source>
        <dbReference type="Proteomes" id="UP000184432"/>
    </source>
</evidence>
<dbReference type="STRING" id="570521.SAMN04488508_105217"/>